<feature type="compositionally biased region" description="Basic and acidic residues" evidence="1">
    <location>
        <begin position="835"/>
        <end position="865"/>
    </location>
</feature>
<feature type="region of interest" description="Disordered" evidence="1">
    <location>
        <begin position="481"/>
        <end position="540"/>
    </location>
</feature>
<feature type="region of interest" description="Disordered" evidence="1">
    <location>
        <begin position="93"/>
        <end position="127"/>
    </location>
</feature>
<feature type="region of interest" description="Disordered" evidence="1">
    <location>
        <begin position="298"/>
        <end position="339"/>
    </location>
</feature>
<feature type="compositionally biased region" description="Basic residues" evidence="1">
    <location>
        <begin position="481"/>
        <end position="491"/>
    </location>
</feature>
<evidence type="ECO:0000313" key="3">
    <source>
        <dbReference type="Proteomes" id="UP000623467"/>
    </source>
</evidence>
<feature type="region of interest" description="Disordered" evidence="1">
    <location>
        <begin position="394"/>
        <end position="417"/>
    </location>
</feature>
<dbReference type="AlphaFoldDB" id="A0A8H6Z3R5"/>
<feature type="compositionally biased region" description="Basic and acidic residues" evidence="1">
    <location>
        <begin position="560"/>
        <end position="581"/>
    </location>
</feature>
<feature type="compositionally biased region" description="Polar residues" evidence="1">
    <location>
        <begin position="866"/>
        <end position="882"/>
    </location>
</feature>
<proteinExistence type="predicted"/>
<evidence type="ECO:0000313" key="2">
    <source>
        <dbReference type="EMBL" id="KAF7370292.1"/>
    </source>
</evidence>
<feature type="compositionally biased region" description="Low complexity" evidence="1">
    <location>
        <begin position="783"/>
        <end position="792"/>
    </location>
</feature>
<feature type="compositionally biased region" description="Low complexity" evidence="1">
    <location>
        <begin position="526"/>
        <end position="538"/>
    </location>
</feature>
<feature type="compositionally biased region" description="Low complexity" evidence="1">
    <location>
        <begin position="498"/>
        <end position="511"/>
    </location>
</feature>
<feature type="region of interest" description="Disordered" evidence="1">
    <location>
        <begin position="560"/>
        <end position="595"/>
    </location>
</feature>
<gene>
    <name evidence="2" type="ORF">MSAN_00660500</name>
</gene>
<sequence length="945" mass="103596">MDSDSSVSPLLSLACRFLPHDQWFTTHVDPDWKVKQVKSWLLAKCLPYAAPPSPPLRQSARKPQRPPSPITFAPDPRHRPISPITFAMPKQKVATDDASEFEEPPITDISEPEPQPSPEEILPPIQPPKKRAILPTASTSAKGDLYSQYTLIRFSTGQLLEDDLPLSFYDMQANELLELHRVGIIVTLPRAHPTRYLDAYWEGRVRVLRMKPLDDEEDSYPLYKVRQLETRALEWRERWLVVREGSIYLCRDETRLIHTLLLADLVQLTNTGVPPSATPSSKTRVLLARFSPASSSLVSTRASSPINPFGSDSSSDLSSPIFAHDSSDSNRPRRKLHRRVRKRADPEYLILDLKDDAAYVSLLRVLHRHALPRSTFVDKLPVGTAELLEYSPRSALPDDEDADDDAPPPLRHPPSLAHLHIPPRGLSLGALPFPEWRTNVLQRARQAGLGRIGKAVEWVLWNGETAEDPAWMLDSISPVRSRRRRRRRRQSPVKQPTSSDGYDSDLSGDASPSLSEMNAEDDSDSDTSSSSRRGAGARSETEWVGWMGDLRRQTRVAKEERARAAAREEARRLAEETRDAELGLPPLPPGSGAEVTISRVGTGVDDRQRRAALEPSATVTSLSGVNPPSHSLSQAHLGLLPHGTSSASSGTYSGSPSVVSAHATPVLSSPSSTESFGFAFSPLAPPMELADPEDTSAPTSWMQLPHFTQTHSRAHSRTHSHTLLHSVSMHDVHPHPHPLMTANFPPSHGAAGPVAATLDPFARRPSMPAMSAARWGDAGAGTSGSRPSSSSERGGEATVTVASGGSSTGITEVPRAPATVGRSGSVSGGKGLLRKKNEQKEREKEQQLSELSDWRKGKEKDKEKSPPNTLSRRPRLSVSTTDPKGLPRMPSQQTFSPPQTPLTEQVADPAVPVKKKKRGLARGVSIRAERFVKSLDSALDFVDGR</sequence>
<dbReference type="OrthoDB" id="3225203at2759"/>
<evidence type="ECO:0000256" key="1">
    <source>
        <dbReference type="SAM" id="MobiDB-lite"/>
    </source>
</evidence>
<feature type="compositionally biased region" description="Acidic residues" evidence="1">
    <location>
        <begin position="397"/>
        <end position="406"/>
    </location>
</feature>
<feature type="compositionally biased region" description="Polar residues" evidence="1">
    <location>
        <begin position="800"/>
        <end position="810"/>
    </location>
</feature>
<dbReference type="EMBL" id="JACAZH010000004">
    <property type="protein sequence ID" value="KAF7370292.1"/>
    <property type="molecule type" value="Genomic_DNA"/>
</dbReference>
<feature type="compositionally biased region" description="Low complexity" evidence="1">
    <location>
        <begin position="298"/>
        <end position="319"/>
    </location>
</feature>
<dbReference type="Proteomes" id="UP000623467">
    <property type="component" value="Unassembled WGS sequence"/>
</dbReference>
<organism evidence="2 3">
    <name type="scientific">Mycena sanguinolenta</name>
    <dbReference type="NCBI Taxonomy" id="230812"/>
    <lineage>
        <taxon>Eukaryota</taxon>
        <taxon>Fungi</taxon>
        <taxon>Dikarya</taxon>
        <taxon>Basidiomycota</taxon>
        <taxon>Agaricomycotina</taxon>
        <taxon>Agaricomycetes</taxon>
        <taxon>Agaricomycetidae</taxon>
        <taxon>Agaricales</taxon>
        <taxon>Marasmiineae</taxon>
        <taxon>Mycenaceae</taxon>
        <taxon>Mycena</taxon>
    </lineage>
</organism>
<feature type="region of interest" description="Disordered" evidence="1">
    <location>
        <begin position="52"/>
        <end position="76"/>
    </location>
</feature>
<feature type="region of interest" description="Disordered" evidence="1">
    <location>
        <begin position="767"/>
        <end position="914"/>
    </location>
</feature>
<reference evidence="2" key="1">
    <citation type="submission" date="2020-05" db="EMBL/GenBank/DDBJ databases">
        <title>Mycena genomes resolve the evolution of fungal bioluminescence.</title>
        <authorList>
            <person name="Tsai I.J."/>
        </authorList>
    </citation>
    <scope>NUCLEOTIDE SEQUENCE</scope>
    <source>
        <strain evidence="2">160909Yilan</strain>
    </source>
</reference>
<comment type="caution">
    <text evidence="2">The sequence shown here is derived from an EMBL/GenBank/DDBJ whole genome shotgun (WGS) entry which is preliminary data.</text>
</comment>
<accession>A0A8H6Z3R5</accession>
<keyword evidence="3" id="KW-1185">Reference proteome</keyword>
<name>A0A8H6Z3R5_9AGAR</name>
<protein>
    <submittedName>
        <fullName evidence="2">Uncharacterized protein</fullName>
    </submittedName>
</protein>